<dbReference type="Proteomes" id="UP000538929">
    <property type="component" value="Unassembled WGS sequence"/>
</dbReference>
<keyword evidence="1" id="KW-1133">Transmembrane helix</keyword>
<dbReference type="RefSeq" id="WP_143624218.1">
    <property type="nucleotide sequence ID" value="NZ_VJYJ02000901.1"/>
</dbReference>
<dbReference type="AlphaFoldDB" id="A0A7W3Y329"/>
<keyword evidence="1" id="KW-0812">Transmembrane</keyword>
<evidence type="ECO:0000313" key="2">
    <source>
        <dbReference type="EMBL" id="MBB0246041.1"/>
    </source>
</evidence>
<protein>
    <submittedName>
        <fullName evidence="2">Uncharacterized protein</fullName>
    </submittedName>
</protein>
<gene>
    <name evidence="2" type="ORF">FNQ90_18505</name>
</gene>
<sequence>MVEGRVRALSALVFHVLLPFLLQLGWQVVAATVLVAFVLWESGPESGMRWQFSVGLLAVAAGLLALG</sequence>
<keyword evidence="3" id="KW-1185">Reference proteome</keyword>
<evidence type="ECO:0000256" key="1">
    <source>
        <dbReference type="SAM" id="Phobius"/>
    </source>
</evidence>
<accession>A0A7W3Y329</accession>
<proteinExistence type="predicted"/>
<organism evidence="2 3">
    <name type="scientific">Streptomyces alkaliphilus</name>
    <dbReference type="NCBI Taxonomy" id="1472722"/>
    <lineage>
        <taxon>Bacteria</taxon>
        <taxon>Bacillati</taxon>
        <taxon>Actinomycetota</taxon>
        <taxon>Actinomycetes</taxon>
        <taxon>Kitasatosporales</taxon>
        <taxon>Streptomycetaceae</taxon>
        <taxon>Streptomyces</taxon>
    </lineage>
</organism>
<feature type="transmembrane region" description="Helical" evidence="1">
    <location>
        <begin position="50"/>
        <end position="66"/>
    </location>
</feature>
<reference evidence="3" key="1">
    <citation type="submission" date="2019-10" db="EMBL/GenBank/DDBJ databases">
        <title>Streptomyces sp. nov., a novel actinobacterium isolated from alkaline environment.</title>
        <authorList>
            <person name="Golinska P."/>
        </authorList>
    </citation>
    <scope>NUCLEOTIDE SEQUENCE [LARGE SCALE GENOMIC DNA]</scope>
    <source>
        <strain evidence="3">DSM 42118</strain>
    </source>
</reference>
<feature type="transmembrane region" description="Helical" evidence="1">
    <location>
        <begin position="12"/>
        <end position="38"/>
    </location>
</feature>
<keyword evidence="1" id="KW-0472">Membrane</keyword>
<name>A0A7W3Y329_9ACTN</name>
<comment type="caution">
    <text evidence="2">The sequence shown here is derived from an EMBL/GenBank/DDBJ whole genome shotgun (WGS) entry which is preliminary data.</text>
</comment>
<dbReference type="EMBL" id="VKHT01000710">
    <property type="protein sequence ID" value="MBB0246041.1"/>
    <property type="molecule type" value="Genomic_DNA"/>
</dbReference>
<evidence type="ECO:0000313" key="3">
    <source>
        <dbReference type="Proteomes" id="UP000538929"/>
    </source>
</evidence>